<keyword evidence="3" id="KW-1185">Reference proteome</keyword>
<dbReference type="Proteomes" id="UP000279306">
    <property type="component" value="Chromosome"/>
</dbReference>
<evidence type="ECO:0000256" key="1">
    <source>
        <dbReference type="SAM" id="MobiDB-lite"/>
    </source>
</evidence>
<dbReference type="AlphaFoldDB" id="A0A3S4RIW6"/>
<evidence type="ECO:0000313" key="3">
    <source>
        <dbReference type="Proteomes" id="UP000279306"/>
    </source>
</evidence>
<organism evidence="2 3">
    <name type="scientific">Mycolicibacterium aurum</name>
    <name type="common">Mycobacterium aurum</name>
    <dbReference type="NCBI Taxonomy" id="1791"/>
    <lineage>
        <taxon>Bacteria</taxon>
        <taxon>Bacillati</taxon>
        <taxon>Actinomycetota</taxon>
        <taxon>Actinomycetes</taxon>
        <taxon>Mycobacteriales</taxon>
        <taxon>Mycobacteriaceae</taxon>
        <taxon>Mycolicibacterium</taxon>
    </lineage>
</organism>
<dbReference type="STRING" id="1791.GCA_001049355_02364"/>
<accession>A0A3S4RIW6</accession>
<gene>
    <name evidence="2" type="ORF">NCTC10437_00731</name>
</gene>
<dbReference type="RefSeq" id="WP_083443063.1">
    <property type="nucleotide sequence ID" value="NZ_CVQQ01000006.1"/>
</dbReference>
<name>A0A3S4RIW6_MYCAU</name>
<proteinExistence type="predicted"/>
<sequence length="238" mass="24795">MTHVPARVRMRRRLLVLSAPVAIVALVLAVKLISVVVIGDSAQRHFAAGEIGGLRDDVSLLRILNVAEPANAAFAAGGLAVLEDRLDDADAQFSAVLARTDASQSCPVRVNLELVRERQGDIDAWEARLDVARQRYDSALSVIADAPDGCFSGNDDPDADRRAVRADAAARVTAKINGLGTVAPLAPPPPPPPAAAPALPAAPTEVPDPGELPDTRTLDVGGDPLEALQQLLRDAAAG</sequence>
<protein>
    <submittedName>
        <fullName evidence="2">Uncharacterized protein</fullName>
    </submittedName>
</protein>
<dbReference type="OrthoDB" id="4641441at2"/>
<feature type="compositionally biased region" description="Pro residues" evidence="1">
    <location>
        <begin position="185"/>
        <end position="195"/>
    </location>
</feature>
<evidence type="ECO:0000313" key="2">
    <source>
        <dbReference type="EMBL" id="VEG51619.1"/>
    </source>
</evidence>
<dbReference type="KEGG" id="mauu:NCTC10437_00731"/>
<dbReference type="EMBL" id="LR134356">
    <property type="protein sequence ID" value="VEG51619.1"/>
    <property type="molecule type" value="Genomic_DNA"/>
</dbReference>
<feature type="region of interest" description="Disordered" evidence="1">
    <location>
        <begin position="184"/>
        <end position="221"/>
    </location>
</feature>
<reference evidence="2 3" key="1">
    <citation type="submission" date="2018-12" db="EMBL/GenBank/DDBJ databases">
        <authorList>
            <consortium name="Pathogen Informatics"/>
        </authorList>
    </citation>
    <scope>NUCLEOTIDE SEQUENCE [LARGE SCALE GENOMIC DNA]</scope>
    <source>
        <strain evidence="2 3">NCTC10437</strain>
    </source>
</reference>